<protein>
    <submittedName>
        <fullName evidence="1">Uncharacterized protein</fullName>
    </submittedName>
</protein>
<organism evidence="1 2">
    <name type="scientific">Paramecium primaurelia</name>
    <dbReference type="NCBI Taxonomy" id="5886"/>
    <lineage>
        <taxon>Eukaryota</taxon>
        <taxon>Sar</taxon>
        <taxon>Alveolata</taxon>
        <taxon>Ciliophora</taxon>
        <taxon>Intramacronucleata</taxon>
        <taxon>Oligohymenophorea</taxon>
        <taxon>Peniculida</taxon>
        <taxon>Parameciidae</taxon>
        <taxon>Paramecium</taxon>
    </lineage>
</organism>
<dbReference type="AlphaFoldDB" id="A0A8S1MFM4"/>
<gene>
    <name evidence="1" type="ORF">PPRIM_AZ9-3.1.T0560171</name>
</gene>
<comment type="caution">
    <text evidence="1">The sequence shown here is derived from an EMBL/GenBank/DDBJ whole genome shotgun (WGS) entry which is preliminary data.</text>
</comment>
<evidence type="ECO:0000313" key="2">
    <source>
        <dbReference type="Proteomes" id="UP000688137"/>
    </source>
</evidence>
<dbReference type="EMBL" id="CAJJDM010000057">
    <property type="protein sequence ID" value="CAD8076503.1"/>
    <property type="molecule type" value="Genomic_DNA"/>
</dbReference>
<proteinExistence type="predicted"/>
<sequence>MLNNELNEFVKKAYKHNLLSKTIQYILQAPLISKLRIRTQVLSGSVGIDQSKKQSRRVTKTNENEIIQQQKISDQFTGRSSSKLSSSILLRQERRNTQCHQKLIRILSIQQDEVPQQLADVLGEISRIELEFDAKLRCKTIQVRNIRIKKQQLVKYLQRHYPDIICEQIAKVLKIPQILSFNQYQQLIKKIENLDLKQQIRICFLVYDLNNQAEITTHNLVELLKLNSNPSIELDILHMIKQTKVQISNQINNDIKQMNPFTLPLSVLRVQLDQSVILSQRRYSVVSNDGRRKLFDKNNQRNSIDLNVEIDQDCTNHSRNTPTKKKVMLITQINKDEQEINISGTIQYKSERKKKRSKIMKDENKISIDLNRFLNIWYPQKPNLFNDIIRTLTAKP</sequence>
<keyword evidence="2" id="KW-1185">Reference proteome</keyword>
<evidence type="ECO:0000313" key="1">
    <source>
        <dbReference type="EMBL" id="CAD8076503.1"/>
    </source>
</evidence>
<reference evidence="1" key="1">
    <citation type="submission" date="2021-01" db="EMBL/GenBank/DDBJ databases">
        <authorList>
            <consortium name="Genoscope - CEA"/>
            <person name="William W."/>
        </authorList>
    </citation>
    <scope>NUCLEOTIDE SEQUENCE</scope>
</reference>
<dbReference type="Proteomes" id="UP000688137">
    <property type="component" value="Unassembled WGS sequence"/>
</dbReference>
<name>A0A8S1MFM4_PARPR</name>
<accession>A0A8S1MFM4</accession>